<dbReference type="Proteomes" id="UP001497472">
    <property type="component" value="Unassembled WGS sequence"/>
</dbReference>
<name>A0AAV1JGX7_9NEOP</name>
<organism evidence="2 3">
    <name type="scientific">Leptosia nina</name>
    <dbReference type="NCBI Taxonomy" id="320188"/>
    <lineage>
        <taxon>Eukaryota</taxon>
        <taxon>Metazoa</taxon>
        <taxon>Ecdysozoa</taxon>
        <taxon>Arthropoda</taxon>
        <taxon>Hexapoda</taxon>
        <taxon>Insecta</taxon>
        <taxon>Pterygota</taxon>
        <taxon>Neoptera</taxon>
        <taxon>Endopterygota</taxon>
        <taxon>Lepidoptera</taxon>
        <taxon>Glossata</taxon>
        <taxon>Ditrysia</taxon>
        <taxon>Papilionoidea</taxon>
        <taxon>Pieridae</taxon>
        <taxon>Pierinae</taxon>
        <taxon>Leptosia</taxon>
    </lineage>
</organism>
<evidence type="ECO:0000256" key="1">
    <source>
        <dbReference type="SAM" id="Phobius"/>
    </source>
</evidence>
<keyword evidence="3" id="KW-1185">Reference proteome</keyword>
<gene>
    <name evidence="2" type="ORF">LNINA_LOCUS8085</name>
</gene>
<keyword evidence="1" id="KW-0472">Membrane</keyword>
<keyword evidence="1" id="KW-1133">Transmembrane helix</keyword>
<sequence>MPMPPTIGHTVNFGKSLIGLIKQGFWEIPSVMCSTMCAFVGLGFGIAGLNRYNDKKGDNREYKKTYMIMRPTDPRVPLLRNPVYTKY</sequence>
<evidence type="ECO:0000313" key="3">
    <source>
        <dbReference type="Proteomes" id="UP001497472"/>
    </source>
</evidence>
<accession>A0AAV1JGX7</accession>
<protein>
    <recommendedName>
        <fullName evidence="4">NADH dehydrogenase [ubiquinone] 1 alpha subcomplex subunit 1</fullName>
    </recommendedName>
</protein>
<proteinExistence type="predicted"/>
<evidence type="ECO:0008006" key="4">
    <source>
        <dbReference type="Google" id="ProtNLM"/>
    </source>
</evidence>
<evidence type="ECO:0000313" key="2">
    <source>
        <dbReference type="EMBL" id="CAK1548724.1"/>
    </source>
</evidence>
<dbReference type="AlphaFoldDB" id="A0AAV1JGX7"/>
<keyword evidence="1" id="KW-0812">Transmembrane</keyword>
<feature type="transmembrane region" description="Helical" evidence="1">
    <location>
        <begin position="28"/>
        <end position="50"/>
    </location>
</feature>
<dbReference type="EMBL" id="CAVLEF010000010">
    <property type="protein sequence ID" value="CAK1548724.1"/>
    <property type="molecule type" value="Genomic_DNA"/>
</dbReference>
<comment type="caution">
    <text evidence="2">The sequence shown here is derived from an EMBL/GenBank/DDBJ whole genome shotgun (WGS) entry which is preliminary data.</text>
</comment>
<reference evidence="2 3" key="1">
    <citation type="submission" date="2023-11" db="EMBL/GenBank/DDBJ databases">
        <authorList>
            <person name="Okamura Y."/>
        </authorList>
    </citation>
    <scope>NUCLEOTIDE SEQUENCE [LARGE SCALE GENOMIC DNA]</scope>
</reference>